<comment type="caution">
    <text evidence="4">The sequence shown here is derived from an EMBL/GenBank/DDBJ whole genome shotgun (WGS) entry which is preliminary data.</text>
</comment>
<dbReference type="Gene3D" id="3.40.630.30">
    <property type="match status" value="1"/>
</dbReference>
<evidence type="ECO:0000313" key="4">
    <source>
        <dbReference type="EMBL" id="MCK8680817.1"/>
    </source>
</evidence>
<keyword evidence="2" id="KW-0012">Acyltransferase</keyword>
<dbReference type="Proteomes" id="UP001522868">
    <property type="component" value="Unassembled WGS sequence"/>
</dbReference>
<dbReference type="RefSeq" id="WP_248636644.1">
    <property type="nucleotide sequence ID" value="NZ_JALPTH010000031.1"/>
</dbReference>
<evidence type="ECO:0000313" key="5">
    <source>
        <dbReference type="Proteomes" id="UP001522868"/>
    </source>
</evidence>
<dbReference type="SUPFAM" id="SSF55729">
    <property type="entry name" value="Acyl-CoA N-acyltransferases (Nat)"/>
    <property type="match status" value="2"/>
</dbReference>
<name>A0ABT0IHL8_9ACTN</name>
<dbReference type="Pfam" id="PF13508">
    <property type="entry name" value="Acetyltransf_7"/>
    <property type="match status" value="1"/>
</dbReference>
<dbReference type="InterPro" id="IPR016181">
    <property type="entry name" value="Acyl_CoA_acyltransferase"/>
</dbReference>
<dbReference type="InterPro" id="IPR050832">
    <property type="entry name" value="Bact_Acetyltransf"/>
</dbReference>
<protein>
    <submittedName>
        <fullName evidence="4">GNAT family N-acetyltransferase</fullName>
    </submittedName>
</protein>
<gene>
    <name evidence="4" type="ORF">M1O15_26165</name>
</gene>
<dbReference type="PROSITE" id="PS51186">
    <property type="entry name" value="GNAT"/>
    <property type="match status" value="2"/>
</dbReference>
<dbReference type="PANTHER" id="PTHR43877:SF2">
    <property type="entry name" value="AMINOALKYLPHOSPHONATE N-ACETYLTRANSFERASE-RELATED"/>
    <property type="match status" value="1"/>
</dbReference>
<organism evidence="4 5">
    <name type="scientific">Streptomyces lichenis</name>
    <dbReference type="NCBI Taxonomy" id="2306967"/>
    <lineage>
        <taxon>Bacteria</taxon>
        <taxon>Bacillati</taxon>
        <taxon>Actinomycetota</taxon>
        <taxon>Actinomycetes</taxon>
        <taxon>Kitasatosporales</taxon>
        <taxon>Streptomycetaceae</taxon>
        <taxon>Streptomyces</taxon>
    </lineage>
</organism>
<evidence type="ECO:0000256" key="2">
    <source>
        <dbReference type="ARBA" id="ARBA00023315"/>
    </source>
</evidence>
<dbReference type="EMBL" id="JALPTH010000031">
    <property type="protein sequence ID" value="MCK8680817.1"/>
    <property type="molecule type" value="Genomic_DNA"/>
</dbReference>
<feature type="domain" description="N-acetyltransferase" evidence="3">
    <location>
        <begin position="7"/>
        <end position="154"/>
    </location>
</feature>
<reference evidence="4 5" key="1">
    <citation type="submission" date="2022-04" db="EMBL/GenBank/DDBJ databases">
        <title>Streptomyces sp. nov. LCR6-01 isolated from Lichen of Dirinaria sp.</title>
        <authorList>
            <person name="Kanchanasin P."/>
            <person name="Tanasupawat S."/>
            <person name="Phongsopitanun W."/>
        </authorList>
    </citation>
    <scope>NUCLEOTIDE SEQUENCE [LARGE SCALE GENOMIC DNA]</scope>
    <source>
        <strain evidence="4 5">LCR6-01</strain>
    </source>
</reference>
<sequence length="313" mass="34499">MHTAPLIDIRPATLADASLVCDLLNAVDTIEIGRPDTDLHAVETDLGHPEVDLARDSWLAFQGGRLVAYAIVWDDSGAERIDLDHYVLPDHQEAGERLLALAEERAVQRAGGNGVARAVLHLQLNSRPTTDLAVLKRRGWSPVRRYQVLTRALDGTDHRVPEPPAGLVLRDCAEEADRRLAHALLQETFREHFDHQQRGYEQWLDDIGARHIDWSLVWIAALDGTDAAVMLTRDDRAAMGWIGNLGVRRDARGRGIAGHLLRHAFAVYAARGRGTLGLGVDTLNATGALRLYEAHGMAPDFSVDTWEAVLPVT</sequence>
<accession>A0ABT0IHL8</accession>
<proteinExistence type="predicted"/>
<dbReference type="InterPro" id="IPR000182">
    <property type="entry name" value="GNAT_dom"/>
</dbReference>
<dbReference type="PANTHER" id="PTHR43877">
    <property type="entry name" value="AMINOALKYLPHOSPHONATE N-ACETYLTRANSFERASE-RELATED-RELATED"/>
    <property type="match status" value="1"/>
</dbReference>
<evidence type="ECO:0000259" key="3">
    <source>
        <dbReference type="PROSITE" id="PS51186"/>
    </source>
</evidence>
<dbReference type="CDD" id="cd04301">
    <property type="entry name" value="NAT_SF"/>
    <property type="match status" value="1"/>
</dbReference>
<keyword evidence="5" id="KW-1185">Reference proteome</keyword>
<evidence type="ECO:0000256" key="1">
    <source>
        <dbReference type="ARBA" id="ARBA00022679"/>
    </source>
</evidence>
<feature type="domain" description="N-acetyltransferase" evidence="3">
    <location>
        <begin position="167"/>
        <end position="313"/>
    </location>
</feature>
<keyword evidence="1" id="KW-0808">Transferase</keyword>